<sequence length="646" mass="72773">MMRTVAEQFAFSTFLLAFLHILHPSRAFKSTPTDDTHVRSFFDSHVPKLMNEANTVGMVVSAVYKGRIIFKKGYGHGNLEQKIPVSPDKTLFRPGSISKLITFTAVMQLVEQGKIDLNEDINTYLDLKIQNDTFTEPITMLHLMSHTAGYEDFIFNLFVKDPKKLLTLEQAVKDRKLQRILPPGKEIAYSNYGVMIAGYIIELISGMPFENYVEKFILGPLSMKSSTFRQPLPKKFEEHMSIGYSHDGKNARPHEFELIQGTPAGGLTATATDIARFLLAHLSPDSVNNILKPATMRKMHSTLFRQFQGINGMAHGFIELNTNGERIIGHSGDTIYFHSLCFIMPERNLGVYFSSNTMGNAGPRDAVTTTLFQQFMDNFFPAPTGAELSKGFQSSTDHSAYVGDHLTNRRSESDFSKLLMSLSFNVKVQADHNKPCTRISSQGTVEMNCIQILSFDTMKMEDYVEIAPGLFQKVDGQARVAFLTNDEGKVDKLIGTLIPVMLFKRPPWWESPLLNVLVLGSGFIILFLGLFCPPIGLISIFLPKNEQERAAMIARCLAFAVVTLYFSFAISAFISFGSDFLFMGPLPIQPFFYLKAAVVMSLPLPFLAVFAMKRRFWSSWSRFFYTLFAVVINMISLLLCHWKFIS</sequence>
<dbReference type="Gene3D" id="3.40.710.10">
    <property type="entry name" value="DD-peptidase/beta-lactamase superfamily"/>
    <property type="match status" value="1"/>
</dbReference>
<evidence type="ECO:0000256" key="2">
    <source>
        <dbReference type="SAM" id="SignalP"/>
    </source>
</evidence>
<feature type="domain" description="Beta-lactamase-related" evidence="3">
    <location>
        <begin position="42"/>
        <end position="366"/>
    </location>
</feature>
<accession>A0A7S2E9A6</accession>
<gene>
    <name evidence="4" type="ORF">DBRI1063_LOCUS7367</name>
</gene>
<keyword evidence="1" id="KW-0812">Transmembrane</keyword>
<feature type="transmembrane region" description="Helical" evidence="1">
    <location>
        <begin position="554"/>
        <end position="576"/>
    </location>
</feature>
<dbReference type="Pfam" id="PF00144">
    <property type="entry name" value="Beta-lactamase"/>
    <property type="match status" value="1"/>
</dbReference>
<dbReference type="SUPFAM" id="SSF56601">
    <property type="entry name" value="beta-lactamase/transpeptidase-like"/>
    <property type="match status" value="1"/>
</dbReference>
<feature type="transmembrane region" description="Helical" evidence="1">
    <location>
        <begin position="623"/>
        <end position="645"/>
    </location>
</feature>
<evidence type="ECO:0000259" key="3">
    <source>
        <dbReference type="Pfam" id="PF00144"/>
    </source>
</evidence>
<dbReference type="InterPro" id="IPR001466">
    <property type="entry name" value="Beta-lactam-related"/>
</dbReference>
<dbReference type="PANTHER" id="PTHR46825">
    <property type="entry name" value="D-ALANYL-D-ALANINE-CARBOXYPEPTIDASE/ENDOPEPTIDASE AMPH"/>
    <property type="match status" value="1"/>
</dbReference>
<feature type="chain" id="PRO_5031202175" description="Beta-lactamase-related domain-containing protein" evidence="2">
    <location>
        <begin position="28"/>
        <end position="646"/>
    </location>
</feature>
<keyword evidence="2" id="KW-0732">Signal</keyword>
<reference evidence="4" key="1">
    <citation type="submission" date="2021-01" db="EMBL/GenBank/DDBJ databases">
        <authorList>
            <person name="Corre E."/>
            <person name="Pelletier E."/>
            <person name="Niang G."/>
            <person name="Scheremetjew M."/>
            <person name="Finn R."/>
            <person name="Kale V."/>
            <person name="Holt S."/>
            <person name="Cochrane G."/>
            <person name="Meng A."/>
            <person name="Brown T."/>
            <person name="Cohen L."/>
        </authorList>
    </citation>
    <scope>NUCLEOTIDE SEQUENCE</scope>
    <source>
        <strain evidence="4">Pop2</strain>
    </source>
</reference>
<organism evidence="4">
    <name type="scientific">Ditylum brightwellii</name>
    <dbReference type="NCBI Taxonomy" id="49249"/>
    <lineage>
        <taxon>Eukaryota</taxon>
        <taxon>Sar</taxon>
        <taxon>Stramenopiles</taxon>
        <taxon>Ochrophyta</taxon>
        <taxon>Bacillariophyta</taxon>
        <taxon>Mediophyceae</taxon>
        <taxon>Lithodesmiophycidae</taxon>
        <taxon>Lithodesmiales</taxon>
        <taxon>Lithodesmiaceae</taxon>
        <taxon>Ditylum</taxon>
    </lineage>
</organism>
<dbReference type="PANTHER" id="PTHR46825:SF9">
    <property type="entry name" value="BETA-LACTAMASE-RELATED DOMAIN-CONTAINING PROTEIN"/>
    <property type="match status" value="1"/>
</dbReference>
<keyword evidence="1" id="KW-1133">Transmembrane helix</keyword>
<proteinExistence type="predicted"/>
<feature type="transmembrane region" description="Helical" evidence="1">
    <location>
        <begin position="513"/>
        <end position="542"/>
    </location>
</feature>
<dbReference type="AlphaFoldDB" id="A0A7S2E9A6"/>
<feature type="transmembrane region" description="Helical" evidence="1">
    <location>
        <begin position="591"/>
        <end position="611"/>
    </location>
</feature>
<dbReference type="InterPro" id="IPR012338">
    <property type="entry name" value="Beta-lactam/transpept-like"/>
</dbReference>
<feature type="signal peptide" evidence="2">
    <location>
        <begin position="1"/>
        <end position="27"/>
    </location>
</feature>
<keyword evidence="1" id="KW-0472">Membrane</keyword>
<evidence type="ECO:0000256" key="1">
    <source>
        <dbReference type="SAM" id="Phobius"/>
    </source>
</evidence>
<evidence type="ECO:0000313" key="4">
    <source>
        <dbReference type="EMBL" id="CAD9323092.1"/>
    </source>
</evidence>
<dbReference type="InterPro" id="IPR050491">
    <property type="entry name" value="AmpC-like"/>
</dbReference>
<protein>
    <recommendedName>
        <fullName evidence="3">Beta-lactamase-related domain-containing protein</fullName>
    </recommendedName>
</protein>
<name>A0A7S2E9A6_9STRA</name>
<dbReference type="EMBL" id="HBGN01011542">
    <property type="protein sequence ID" value="CAD9323092.1"/>
    <property type="molecule type" value="Transcribed_RNA"/>
</dbReference>